<dbReference type="EMBL" id="CAVLGL010000082">
    <property type="protein sequence ID" value="CAK1588161.1"/>
    <property type="molecule type" value="Genomic_DNA"/>
</dbReference>
<feature type="compositionally biased region" description="Polar residues" evidence="1">
    <location>
        <begin position="1861"/>
        <end position="1870"/>
    </location>
</feature>
<reference evidence="3 4" key="1">
    <citation type="submission" date="2023-11" db="EMBL/GenBank/DDBJ databases">
        <authorList>
            <person name="Hedman E."/>
            <person name="Englund M."/>
            <person name="Stromberg M."/>
            <person name="Nyberg Akerstrom W."/>
            <person name="Nylinder S."/>
            <person name="Jareborg N."/>
            <person name="Kallberg Y."/>
            <person name="Kronander E."/>
        </authorList>
    </citation>
    <scope>NUCLEOTIDE SEQUENCE [LARGE SCALE GENOMIC DNA]</scope>
</reference>
<gene>
    <name evidence="3" type="ORF">PARMNEM_LOCUS8835</name>
</gene>
<feature type="compositionally biased region" description="Polar residues" evidence="1">
    <location>
        <begin position="579"/>
        <end position="595"/>
    </location>
</feature>
<feature type="region of interest" description="Disordered" evidence="1">
    <location>
        <begin position="1078"/>
        <end position="1111"/>
    </location>
</feature>
<feature type="region of interest" description="Disordered" evidence="1">
    <location>
        <begin position="556"/>
        <end position="617"/>
    </location>
</feature>
<keyword evidence="4" id="KW-1185">Reference proteome</keyword>
<dbReference type="Gene3D" id="3.30.710.10">
    <property type="entry name" value="Potassium Channel Kv1.1, Chain A"/>
    <property type="match status" value="1"/>
</dbReference>
<feature type="compositionally biased region" description="Low complexity" evidence="1">
    <location>
        <begin position="1648"/>
        <end position="1659"/>
    </location>
</feature>
<dbReference type="Pfam" id="PF26017">
    <property type="entry name" value="BACK_BTBD8"/>
    <property type="match status" value="1"/>
</dbReference>
<feature type="compositionally biased region" description="Acidic residues" evidence="1">
    <location>
        <begin position="596"/>
        <end position="605"/>
    </location>
</feature>
<dbReference type="PANTHER" id="PTHR22427">
    <property type="entry name" value="GH15728P"/>
    <property type="match status" value="1"/>
</dbReference>
<evidence type="ECO:0000259" key="2">
    <source>
        <dbReference type="PROSITE" id="PS50097"/>
    </source>
</evidence>
<feature type="region of interest" description="Disordered" evidence="1">
    <location>
        <begin position="1612"/>
        <end position="1710"/>
    </location>
</feature>
<dbReference type="InterPro" id="IPR000210">
    <property type="entry name" value="BTB/POZ_dom"/>
</dbReference>
<feature type="compositionally biased region" description="Basic and acidic residues" evidence="1">
    <location>
        <begin position="452"/>
        <end position="461"/>
    </location>
</feature>
<feature type="region of interest" description="Disordered" evidence="1">
    <location>
        <begin position="1509"/>
        <end position="1537"/>
    </location>
</feature>
<organism evidence="3 4">
    <name type="scientific">Parnassius mnemosyne</name>
    <name type="common">clouded apollo</name>
    <dbReference type="NCBI Taxonomy" id="213953"/>
    <lineage>
        <taxon>Eukaryota</taxon>
        <taxon>Metazoa</taxon>
        <taxon>Ecdysozoa</taxon>
        <taxon>Arthropoda</taxon>
        <taxon>Hexapoda</taxon>
        <taxon>Insecta</taxon>
        <taxon>Pterygota</taxon>
        <taxon>Neoptera</taxon>
        <taxon>Endopterygota</taxon>
        <taxon>Lepidoptera</taxon>
        <taxon>Glossata</taxon>
        <taxon>Ditrysia</taxon>
        <taxon>Papilionoidea</taxon>
        <taxon>Papilionidae</taxon>
        <taxon>Parnassiinae</taxon>
        <taxon>Parnassini</taxon>
        <taxon>Parnassius</taxon>
        <taxon>Driopa</taxon>
    </lineage>
</organism>
<dbReference type="SUPFAM" id="SSF54695">
    <property type="entry name" value="POZ domain"/>
    <property type="match status" value="1"/>
</dbReference>
<feature type="compositionally biased region" description="Basic residues" evidence="1">
    <location>
        <begin position="1824"/>
        <end position="1833"/>
    </location>
</feature>
<accession>A0AAV1KYI0</accession>
<proteinExistence type="predicted"/>
<name>A0AAV1KYI0_9NEOP</name>
<feature type="compositionally biased region" description="Polar residues" evidence="1">
    <location>
        <begin position="1080"/>
        <end position="1100"/>
    </location>
</feature>
<dbReference type="CDD" id="cd18490">
    <property type="entry name" value="BACK_BTBD8"/>
    <property type="match status" value="1"/>
</dbReference>
<dbReference type="InterPro" id="IPR011333">
    <property type="entry name" value="SKP1/BTB/POZ_sf"/>
</dbReference>
<feature type="compositionally biased region" description="Basic and acidic residues" evidence="1">
    <location>
        <begin position="1626"/>
        <end position="1639"/>
    </location>
</feature>
<dbReference type="SMART" id="SM00225">
    <property type="entry name" value="BTB"/>
    <property type="match status" value="2"/>
</dbReference>
<dbReference type="PROSITE" id="PS50097">
    <property type="entry name" value="BTB"/>
    <property type="match status" value="1"/>
</dbReference>
<feature type="region of interest" description="Disordered" evidence="1">
    <location>
        <begin position="1822"/>
        <end position="1870"/>
    </location>
</feature>
<dbReference type="CDD" id="cd18286">
    <property type="entry name" value="BTB2_POZ_BTBD8"/>
    <property type="match status" value="1"/>
</dbReference>
<evidence type="ECO:0000313" key="4">
    <source>
        <dbReference type="Proteomes" id="UP001314205"/>
    </source>
</evidence>
<feature type="compositionally biased region" description="Basic and acidic residues" evidence="1">
    <location>
        <begin position="607"/>
        <end position="616"/>
    </location>
</feature>
<evidence type="ECO:0000256" key="1">
    <source>
        <dbReference type="SAM" id="MobiDB-lite"/>
    </source>
</evidence>
<feature type="compositionally biased region" description="Polar residues" evidence="1">
    <location>
        <begin position="1682"/>
        <end position="1710"/>
    </location>
</feature>
<dbReference type="InterPro" id="IPR043225">
    <property type="entry name" value="BACK_BTBD8"/>
</dbReference>
<dbReference type="PANTHER" id="PTHR22427:SF7">
    <property type="entry name" value="GH15728P"/>
    <property type="match status" value="1"/>
</dbReference>
<feature type="region of interest" description="Disordered" evidence="1">
    <location>
        <begin position="423"/>
        <end position="461"/>
    </location>
</feature>
<feature type="compositionally biased region" description="Polar residues" evidence="1">
    <location>
        <begin position="1612"/>
        <end position="1624"/>
    </location>
</feature>
<evidence type="ECO:0000313" key="3">
    <source>
        <dbReference type="EMBL" id="CAK1588161.1"/>
    </source>
</evidence>
<sequence length="1870" mass="208541">MPDTRAKPVPASELSASEEATLLEEYLQRQLEDDVARIFDESIYSDLEVACGKLKILTHSCILKARTNKFYHKLETFLHVNVGRSIFDEIYSFISDAYTECNIKNQEKEIIEYLNEKFKLEKIDSTEPKKRTEFVTTDEHEVFLTPKCLSPYTDKDFKNSCLSPSTELTKEYYALVPIDGNLLEQELNEQDALSNAFQSIINTQPKEINKSLISPRAKPTTLSLTSSHTSKIVKHSNSCDNLVSCHYEDTSLQNDKVIDKKITFTSHKSKISQGSESIKTFHNTNKSLSNGESVVGKIIDPNYSPDSLITDDPSSSSDYLSAAYNCSPGISSSVCLPQLNVGDTITKMDNIFTSSDSGLENTGLLESLSSHKDITITDISLTESTIHELTGDLNHPQDTPTSSTGENQFQKWKYISSRGDKASLSGTSTDTSNGQKCISPPKIKDTMASNSSKEEKQRQNEEIVILESSSVSSETGSWESVFPPKLVEKEICEKFINNERQFTNDHVTIIKECPTNFPENLSPSLVQKSPFKSTACFIDAASLVDEEDDTQIIPKSYNVQKEQSEKKKSDTLPAPSQPVPCTTVNKQDISPNDWSESNEIEDSLEQGDNRDPDSIQKDLSPTIFEMTPITEDSFSTNVFENTTHLDADIKEEANNRIRKPESDSTTTVFMSDTPHNSILSLKDSTINNKLFNLEESESNVATMERDLKKNINVKYNESSPIISGGASIEDHLPQNCKILEHSSETSDGPVNKFDVCNSKKSPKTCVSAWVVDMSGIKSDDRSSNVNISNNKPGDRTCENLKNESKFTNYTESCNKSGSVDSDSSEKSSHKFYIDLSSLPDPLPPENNKDNEMLAEKKNMFSMYIDLGEKSTLKEMPARLSSSLNTKKHILNDTKSVTKTSKTGKYISNIHETQPNEILEQNSGVDIFEKYESLCNDPNVSISEIIAIPEEQSKTKDIDLSSTKKIEHWRGVNGDKIHHTIATTIIEEEPVIQQSPDLFVKLSDLDKPINKTDIEMSFLKQHNGTDRLDVRMTRSIPENNWRENHASTSRSTEIMSSFHSENALSLNRLFPHLKNEFSKSMPGSLSGRTQSPLRQGASSSHGELDEQTSDISELSSVQSSICRSVVDNSTTEDTSQTSSLIASCQSRLGQDLLRMFLEEIAPDVIVEVSGKRIKAHKCILSSRCQYFAGILSGGWVESAGNVIILPPFSHNVVLFVLCHIYSGISVIPDTISIVELATIADMLGLEGLKEAIMFTLKTKYCHHFHRPCQVCIAGVLECFPLTSVYGLDDLYRKCLRWITKYFTKVWPTKAFATLPKELLEKCYREQIVNFSSETFIDLVYGCGITVASLQNSRWAESVARLCKRLMNAAAYFAAGRLVEIFKAISSMPAEAPRPAKHALEECLATAIEWAPSEETCRAYAFLSGLVKDKHNQFSKPDLISNGNQASKATGQSNLLYTHGSCWRLQCEGALVRAAPRVVGTQAFKDLPSDLRKRLRELGCIMYGAQAIPVTPSPLQDRKNKSHHHNKTPKSNNSSNSRNLDMEHVRALFVPYASKPVTQINPRDIIKSNNELKDLKKSARTIPPKVRTTKAQEERAKYNLIKTNKSQERINTKTQGGRLNAFQNTKPRYLEPRTKDNEKKIPPKTHIHKIVSSSESSRNSSPVQKNLRASRAKIKQACEAKAQAMSQDSLATSSRPRTAEPSTDSLSESQASNKYATYTKIKHAKNKGSIESIKVAKCQSAQTVLNPAGKTKIPVLVSQISKSENHDSQRQYNSNRKFSITNSMPSTSHRETTRKVTTSLMNATKASQAKMVPKITKECKGVSLKQSKHATKHMSRQTQERVPDIPVMERSGTFLKDEPTFGDKTTNLDVGQ</sequence>
<comment type="caution">
    <text evidence="3">The sequence shown here is derived from an EMBL/GenBank/DDBJ whole genome shotgun (WGS) entry which is preliminary data.</text>
</comment>
<dbReference type="Pfam" id="PF00651">
    <property type="entry name" value="BTB"/>
    <property type="match status" value="1"/>
</dbReference>
<feature type="domain" description="BTB" evidence="2">
    <location>
        <begin position="1161"/>
        <end position="1228"/>
    </location>
</feature>
<dbReference type="Proteomes" id="UP001314205">
    <property type="component" value="Unassembled WGS sequence"/>
</dbReference>
<protein>
    <recommendedName>
        <fullName evidence="2">BTB domain-containing protein</fullName>
    </recommendedName>
</protein>
<feature type="compositionally biased region" description="Polar residues" evidence="1">
    <location>
        <begin position="424"/>
        <end position="436"/>
    </location>
</feature>